<evidence type="ECO:0000313" key="3">
    <source>
        <dbReference type="Proteomes" id="UP000481153"/>
    </source>
</evidence>
<evidence type="ECO:0000256" key="1">
    <source>
        <dbReference type="SAM" id="MobiDB-lite"/>
    </source>
</evidence>
<dbReference type="Proteomes" id="UP000481153">
    <property type="component" value="Unassembled WGS sequence"/>
</dbReference>
<organism evidence="2 3">
    <name type="scientific">Aphanomyces euteiches</name>
    <dbReference type="NCBI Taxonomy" id="100861"/>
    <lineage>
        <taxon>Eukaryota</taxon>
        <taxon>Sar</taxon>
        <taxon>Stramenopiles</taxon>
        <taxon>Oomycota</taxon>
        <taxon>Saprolegniomycetes</taxon>
        <taxon>Saprolegniales</taxon>
        <taxon>Verrucalvaceae</taxon>
        <taxon>Aphanomyces</taxon>
    </lineage>
</organism>
<name>A0A6G0WQ48_9STRA</name>
<feature type="region of interest" description="Disordered" evidence="1">
    <location>
        <begin position="296"/>
        <end position="324"/>
    </location>
</feature>
<keyword evidence="3" id="KW-1185">Reference proteome</keyword>
<dbReference type="VEuPathDB" id="FungiDB:AeMF1_013290"/>
<comment type="caution">
    <text evidence="2">The sequence shown here is derived from an EMBL/GenBank/DDBJ whole genome shotgun (WGS) entry which is preliminary data.</text>
</comment>
<protein>
    <submittedName>
        <fullName evidence="2">Uncharacterized protein</fullName>
    </submittedName>
</protein>
<dbReference type="EMBL" id="VJMJ01000163">
    <property type="protein sequence ID" value="KAF0729540.1"/>
    <property type="molecule type" value="Genomic_DNA"/>
</dbReference>
<evidence type="ECO:0000313" key="2">
    <source>
        <dbReference type="EMBL" id="KAF0729540.1"/>
    </source>
</evidence>
<sequence length="324" mass="36412">MDSLMWSNPVLRQVILGCYDPSSPLSCLRGKPELLQAILAKVVQAWAAHVNTTTRGFLRLGTTPSRDPSVLGFQHYPLHAAFPKPWHRDQSMTYHVNMMPFIMGDKLSLPSSCRRYFPMIEECLKTSSSDENGKIGYLTIHEGMVQGGTSQRRSGLHIEAGGIRGDHARMPDYLWGYGMYAPFQIFGGIYMASTVEDSCCIYNAIIDNPREVVGHLGDIEHLRDVLDKSTCAKFYPVNELFWITDRTPHESLPLKMTQYRQFFRLVTSQVSHWYADHSTPNPLGIQPTAEIVYGNKFSPHEDSPAHAPQPLDGSTVVCPRTPLS</sequence>
<accession>A0A6G0WQ48</accession>
<gene>
    <name evidence="2" type="ORF">Ae201684_012808</name>
</gene>
<reference evidence="2 3" key="1">
    <citation type="submission" date="2019-07" db="EMBL/GenBank/DDBJ databases">
        <title>Genomics analysis of Aphanomyces spp. identifies a new class of oomycete effector associated with host adaptation.</title>
        <authorList>
            <person name="Gaulin E."/>
        </authorList>
    </citation>
    <scope>NUCLEOTIDE SEQUENCE [LARGE SCALE GENOMIC DNA]</scope>
    <source>
        <strain evidence="2 3">ATCC 201684</strain>
    </source>
</reference>
<dbReference type="AlphaFoldDB" id="A0A6G0WQ48"/>
<proteinExistence type="predicted"/>